<evidence type="ECO:0000256" key="3">
    <source>
        <dbReference type="ARBA" id="ARBA00022989"/>
    </source>
</evidence>
<feature type="transmembrane region" description="Helical" evidence="5">
    <location>
        <begin position="194"/>
        <end position="217"/>
    </location>
</feature>
<dbReference type="Pfam" id="PF07690">
    <property type="entry name" value="MFS_1"/>
    <property type="match status" value="1"/>
</dbReference>
<gene>
    <name evidence="7" type="ordered locus">cgR_2290</name>
</gene>
<feature type="transmembrane region" description="Helical" evidence="5">
    <location>
        <begin position="389"/>
        <end position="411"/>
    </location>
</feature>
<evidence type="ECO:0000256" key="2">
    <source>
        <dbReference type="ARBA" id="ARBA00022692"/>
    </source>
</evidence>
<feature type="transmembrane region" description="Helical" evidence="5">
    <location>
        <begin position="454"/>
        <end position="473"/>
    </location>
</feature>
<keyword evidence="2 5" id="KW-0812">Transmembrane</keyword>
<dbReference type="InterPro" id="IPR020846">
    <property type="entry name" value="MFS_dom"/>
</dbReference>
<evidence type="ECO:0000256" key="5">
    <source>
        <dbReference type="SAM" id="Phobius"/>
    </source>
</evidence>
<dbReference type="PANTHER" id="PTHR23508">
    <property type="entry name" value="CARBOXYLIC ACID TRANSPORTER PROTEIN HOMOLOG"/>
    <property type="match status" value="1"/>
</dbReference>
<reference evidence="7" key="1">
    <citation type="journal article" date="2007" name="Microbiology">
        <title>Comparative analysis of the Corynebacterium glutamicum group and complete genome sequence of strain R.</title>
        <authorList>
            <person name="Yukawa H."/>
            <person name="Omumasaba C.A."/>
            <person name="Nonaka H."/>
            <person name="Kos P."/>
            <person name="Okai N."/>
            <person name="Suzuki N."/>
            <person name="Suda M."/>
            <person name="Tsuge Y."/>
            <person name="Watanabe J."/>
            <person name="Ikeda Y."/>
            <person name="Vertes A.A."/>
            <person name="Inui M."/>
        </authorList>
    </citation>
    <scope>NUCLEOTIDE SEQUENCE</scope>
    <source>
        <strain evidence="7">R</strain>
    </source>
</reference>
<organism evidence="7">
    <name type="scientific">Corynebacterium glutamicum (strain R)</name>
    <dbReference type="NCBI Taxonomy" id="340322"/>
    <lineage>
        <taxon>Bacteria</taxon>
        <taxon>Bacillati</taxon>
        <taxon>Actinomycetota</taxon>
        <taxon>Actinomycetes</taxon>
        <taxon>Mycobacteriales</taxon>
        <taxon>Corynebacteriaceae</taxon>
        <taxon>Corynebacterium</taxon>
    </lineage>
</organism>
<dbReference type="PANTHER" id="PTHR23508:SF10">
    <property type="entry name" value="CARBOXYLIC ACID TRANSPORTER PROTEIN HOMOLOG"/>
    <property type="match status" value="1"/>
</dbReference>
<dbReference type="Proteomes" id="UP000006698">
    <property type="component" value="Chromosome"/>
</dbReference>
<dbReference type="InterPro" id="IPR011701">
    <property type="entry name" value="MFS"/>
</dbReference>
<dbReference type="EMBL" id="AP009044">
    <property type="protein sequence ID" value="BAF55295.1"/>
    <property type="molecule type" value="Genomic_DNA"/>
</dbReference>
<dbReference type="InterPro" id="IPR005829">
    <property type="entry name" value="Sugar_transporter_CS"/>
</dbReference>
<evidence type="ECO:0000256" key="4">
    <source>
        <dbReference type="ARBA" id="ARBA00023136"/>
    </source>
</evidence>
<dbReference type="CDD" id="cd17365">
    <property type="entry name" value="MFS_PcaK_like"/>
    <property type="match status" value="1"/>
</dbReference>
<comment type="subcellular location">
    <subcellularLocation>
        <location evidence="1">Cell membrane</location>
        <topology evidence="1">Multi-pass membrane protein</topology>
    </subcellularLocation>
</comment>
<evidence type="ECO:0000259" key="6">
    <source>
        <dbReference type="PROSITE" id="PS50850"/>
    </source>
</evidence>
<feature type="transmembrane region" description="Helical" evidence="5">
    <location>
        <begin position="137"/>
        <end position="160"/>
    </location>
</feature>
<dbReference type="Gene3D" id="1.20.1250.20">
    <property type="entry name" value="MFS general substrate transporter like domains"/>
    <property type="match status" value="1"/>
</dbReference>
<name>A0AB72VCZ2_CORGB</name>
<feature type="transmembrane region" description="Helical" evidence="5">
    <location>
        <begin position="336"/>
        <end position="357"/>
    </location>
</feature>
<feature type="transmembrane region" description="Helical" evidence="5">
    <location>
        <begin position="296"/>
        <end position="316"/>
    </location>
</feature>
<feature type="domain" description="Major facilitator superfamily (MFS) profile" evidence="6">
    <location>
        <begin position="67"/>
        <end position="478"/>
    </location>
</feature>
<feature type="transmembrane region" description="Helical" evidence="5">
    <location>
        <begin position="166"/>
        <end position="187"/>
    </location>
</feature>
<dbReference type="PROSITE" id="PS00217">
    <property type="entry name" value="SUGAR_TRANSPORT_2"/>
    <property type="match status" value="1"/>
</dbReference>
<protein>
    <recommendedName>
        <fullName evidence="6">Major facilitator superfamily (MFS) profile domain-containing protein</fullName>
    </recommendedName>
</protein>
<feature type="transmembrane region" description="Helical" evidence="5">
    <location>
        <begin position="423"/>
        <end position="448"/>
    </location>
</feature>
<proteinExistence type="predicted"/>
<accession>A0AB72VCZ2</accession>
<feature type="transmembrane region" description="Helical" evidence="5">
    <location>
        <begin position="223"/>
        <end position="245"/>
    </location>
</feature>
<feature type="transmembrane region" description="Helical" evidence="5">
    <location>
        <begin position="105"/>
        <end position="125"/>
    </location>
</feature>
<evidence type="ECO:0000313" key="7">
    <source>
        <dbReference type="EMBL" id="BAF55295.1"/>
    </source>
</evidence>
<keyword evidence="4 5" id="KW-0472">Membrane</keyword>
<dbReference type="KEGG" id="cgt:cgR_2290"/>
<sequence length="492" mass="51711">MFADKYPLDLFRAIPSFSFPYHRIECESHHQQVTMCDYFTSSRRISVASQISGGWQSAKHRTTVYMVLVVVGISILFDGYDLVIYGAVLSTLLEDPTQIGALSPAVAGTLGSYAMIGVMIGALSAGAVGDRLGRRKVMLTAIVWFSVGMALTAFASSIALFGFLRFLTGLGVGMIVATGGAIIAEFAPANRRNLFNAIVYSGVPAGGVLASILALLFEDVIGWRGLFLIGGSPLLFLLPLAYFFLPESPRWLTSRGRAADAKALCARYGLPTEEFVVEKQQATKGTGFAGIFSSKYLMGTILIGAMSFIGLLSTYGLNTWLPKIMESNGATSHDSLYSLLFLNGGAVFGGLIASWFADRIGAKTVITSTFALAAICLGVLPNISAWPLMYTAIAFAGVGVLGTQVLTYGLTSNFFGTECRAAGVAWCAGFGRLGGIVGPAIGGLIIGAGFGPSSAFLIFAAAAAIGAVCTLLIPRSPAEVEVKVAQEPLARV</sequence>
<dbReference type="PROSITE" id="PS50850">
    <property type="entry name" value="MFS"/>
    <property type="match status" value="1"/>
</dbReference>
<evidence type="ECO:0000256" key="1">
    <source>
        <dbReference type="ARBA" id="ARBA00004651"/>
    </source>
</evidence>
<keyword evidence="3 5" id="KW-1133">Transmembrane helix</keyword>
<dbReference type="GO" id="GO:0005886">
    <property type="term" value="C:plasma membrane"/>
    <property type="evidence" value="ECO:0007669"/>
    <property type="project" value="UniProtKB-SubCell"/>
</dbReference>
<dbReference type="GO" id="GO:0046943">
    <property type="term" value="F:carboxylic acid transmembrane transporter activity"/>
    <property type="evidence" value="ECO:0007669"/>
    <property type="project" value="TreeGrafter"/>
</dbReference>
<dbReference type="AlphaFoldDB" id="A0AB72VCZ2"/>
<dbReference type="SUPFAM" id="SSF103473">
    <property type="entry name" value="MFS general substrate transporter"/>
    <property type="match status" value="1"/>
</dbReference>
<feature type="transmembrane region" description="Helical" evidence="5">
    <location>
        <begin position="64"/>
        <end position="85"/>
    </location>
</feature>
<dbReference type="InterPro" id="IPR036259">
    <property type="entry name" value="MFS_trans_sf"/>
</dbReference>
<feature type="transmembrane region" description="Helical" evidence="5">
    <location>
        <begin position="364"/>
        <end position="383"/>
    </location>
</feature>